<gene>
    <name evidence="1" type="ORF">CRX53_06615</name>
</gene>
<dbReference type="Proteomes" id="UP000222768">
    <property type="component" value="Unassembled WGS sequence"/>
</dbReference>
<sequence length="68" mass="7696">MENQAFRQHNHRFVQRAGSGSKQVKVTRIHFACLSWRQSVGLRVGLAPNVTTIGLRDKAISLRMHNAL</sequence>
<dbReference type="EMBL" id="PDLK01000002">
    <property type="protein sequence ID" value="PHH03665.1"/>
    <property type="molecule type" value="Genomic_DNA"/>
</dbReference>
<organism evidence="1 2">
    <name type="scientific">Leclercia adecarboxylata</name>
    <dbReference type="NCBI Taxonomy" id="83655"/>
    <lineage>
        <taxon>Bacteria</taxon>
        <taxon>Pseudomonadati</taxon>
        <taxon>Pseudomonadota</taxon>
        <taxon>Gammaproteobacteria</taxon>
        <taxon>Enterobacterales</taxon>
        <taxon>Enterobacteriaceae</taxon>
        <taxon>Leclercia</taxon>
    </lineage>
</organism>
<proteinExistence type="predicted"/>
<evidence type="ECO:0000313" key="1">
    <source>
        <dbReference type="EMBL" id="PHH03665.1"/>
    </source>
</evidence>
<reference evidence="2" key="1">
    <citation type="submission" date="2017-09" db="EMBL/GenBank/DDBJ databases">
        <title>FDA dAtabase for Regulatory Grade micrObial Sequences (FDA-ARGOS): Supporting development and validation of Infectious Disease Dx tests.</title>
        <authorList>
            <person name="Minogue T."/>
            <person name="Wolcott M."/>
            <person name="Wasieloski L."/>
            <person name="Aguilar W."/>
            <person name="Moore D."/>
            <person name="Tallon L."/>
            <person name="Sadzewicz L."/>
            <person name="Ott S."/>
            <person name="Zhao X."/>
            <person name="Nagaraj S."/>
            <person name="Vavikolanu K."/>
            <person name="Aluvathingal J."/>
            <person name="Nadendla S."/>
            <person name="Sichtig H."/>
        </authorList>
    </citation>
    <scope>NUCLEOTIDE SEQUENCE [LARGE SCALE GENOMIC DNA]</scope>
    <source>
        <strain evidence="2">FDAARGOS_404</strain>
    </source>
</reference>
<protein>
    <submittedName>
        <fullName evidence="1">Transcriptional regulator</fullName>
    </submittedName>
</protein>
<evidence type="ECO:0000313" key="2">
    <source>
        <dbReference type="Proteomes" id="UP000222768"/>
    </source>
</evidence>
<accession>A0A2C5T3I4</accession>
<name>A0A2C5T3I4_9ENTR</name>
<comment type="caution">
    <text evidence="1">The sequence shown here is derived from an EMBL/GenBank/DDBJ whole genome shotgun (WGS) entry which is preliminary data.</text>
</comment>
<dbReference type="AlphaFoldDB" id="A0A2C5T3I4"/>